<dbReference type="InterPro" id="IPR011332">
    <property type="entry name" value="Ribosomal_zn-bd"/>
</dbReference>
<evidence type="ECO:0000256" key="5">
    <source>
        <dbReference type="HAMAP-Rule" id="MF_00340"/>
    </source>
</evidence>
<dbReference type="EMBL" id="NQMN01000002">
    <property type="protein sequence ID" value="PAF54929.1"/>
    <property type="molecule type" value="Genomic_DNA"/>
</dbReference>
<comment type="caution">
    <text evidence="7">The sequence shown here is derived from an EMBL/GenBank/DDBJ whole genome shotgun (WGS) entry which is preliminary data.</text>
</comment>
<evidence type="ECO:0000256" key="3">
    <source>
        <dbReference type="ARBA" id="ARBA00023274"/>
    </source>
</evidence>
<dbReference type="InterPro" id="IPR002677">
    <property type="entry name" value="Ribosomal_bL32"/>
</dbReference>
<dbReference type="InterPro" id="IPR044957">
    <property type="entry name" value="Ribosomal_bL32_bact"/>
</dbReference>
<dbReference type="GO" id="GO:0005840">
    <property type="term" value="C:ribosome"/>
    <property type="evidence" value="ECO:0007669"/>
    <property type="project" value="UniProtKB-KW"/>
</dbReference>
<dbReference type="Pfam" id="PF01783">
    <property type="entry name" value="Ribosomal_L32p"/>
    <property type="match status" value="1"/>
</dbReference>
<dbReference type="HAMAP" id="MF_00340">
    <property type="entry name" value="Ribosomal_bL32"/>
    <property type="match status" value="1"/>
</dbReference>
<keyword evidence="2 5" id="KW-0689">Ribosomal protein</keyword>
<feature type="compositionally biased region" description="Basic residues" evidence="6">
    <location>
        <begin position="1"/>
        <end position="19"/>
    </location>
</feature>
<evidence type="ECO:0000313" key="8">
    <source>
        <dbReference type="Proteomes" id="UP000217033"/>
    </source>
</evidence>
<evidence type="ECO:0000256" key="1">
    <source>
        <dbReference type="ARBA" id="ARBA00008560"/>
    </source>
</evidence>
<dbReference type="RefSeq" id="WP_084232172.1">
    <property type="nucleotide sequence ID" value="NZ_CP166874.1"/>
</dbReference>
<comment type="similarity">
    <text evidence="1 5">Belongs to the bacterial ribosomal protein bL32 family.</text>
</comment>
<organism evidence="7 8">
    <name type="scientific">Mycoplasmopsis agassizii</name>
    <dbReference type="NCBI Taxonomy" id="33922"/>
    <lineage>
        <taxon>Bacteria</taxon>
        <taxon>Bacillati</taxon>
        <taxon>Mycoplasmatota</taxon>
        <taxon>Mycoplasmoidales</taxon>
        <taxon>Metamycoplasmataceae</taxon>
        <taxon>Mycoplasmopsis</taxon>
    </lineage>
</organism>
<gene>
    <name evidence="5" type="primary">rpmF</name>
    <name evidence="7" type="ORF">CJF60_04295</name>
</gene>
<dbReference type="Proteomes" id="UP000217033">
    <property type="component" value="Unassembled WGS sequence"/>
</dbReference>
<protein>
    <recommendedName>
        <fullName evidence="4 5">Large ribosomal subunit protein bL32</fullName>
    </recommendedName>
</protein>
<proteinExistence type="inferred from homology"/>
<evidence type="ECO:0000256" key="2">
    <source>
        <dbReference type="ARBA" id="ARBA00022980"/>
    </source>
</evidence>
<accession>A0ABX4H4W7</accession>
<feature type="region of interest" description="Disordered" evidence="6">
    <location>
        <begin position="1"/>
        <end position="22"/>
    </location>
</feature>
<dbReference type="NCBIfam" id="TIGR01031">
    <property type="entry name" value="rpmF_bact"/>
    <property type="match status" value="1"/>
</dbReference>
<evidence type="ECO:0000256" key="4">
    <source>
        <dbReference type="ARBA" id="ARBA00035178"/>
    </source>
</evidence>
<dbReference type="SUPFAM" id="SSF57829">
    <property type="entry name" value="Zn-binding ribosomal proteins"/>
    <property type="match status" value="1"/>
</dbReference>
<dbReference type="PANTHER" id="PTHR35534:SF1">
    <property type="entry name" value="LARGE RIBOSOMAL SUBUNIT PROTEIN BL32"/>
    <property type="match status" value="1"/>
</dbReference>
<keyword evidence="8" id="KW-1185">Reference proteome</keyword>
<dbReference type="PANTHER" id="PTHR35534">
    <property type="entry name" value="50S RIBOSOMAL PROTEIN L32"/>
    <property type="match status" value="1"/>
</dbReference>
<reference evidence="7" key="1">
    <citation type="submission" date="2017-08" db="EMBL/GenBank/DDBJ databases">
        <authorList>
            <person name="Alvarez-Ponce D."/>
            <person name="Weitzman C.L."/>
            <person name="Tillett R.L."/>
            <person name="Sandmeier F.C."/>
            <person name="Tracy C.R."/>
        </authorList>
    </citation>
    <scope>NUCLEOTIDE SEQUENCE [LARGE SCALE GENOMIC DNA]</scope>
    <source>
        <strain evidence="7">PS6</strain>
    </source>
</reference>
<keyword evidence="3 5" id="KW-0687">Ribonucleoprotein</keyword>
<evidence type="ECO:0000256" key="6">
    <source>
        <dbReference type="SAM" id="MobiDB-lite"/>
    </source>
</evidence>
<evidence type="ECO:0000313" key="7">
    <source>
        <dbReference type="EMBL" id="PAF54929.1"/>
    </source>
</evidence>
<name>A0ABX4H4W7_9BACT</name>
<dbReference type="Gene3D" id="1.20.5.640">
    <property type="entry name" value="Single helix bin"/>
    <property type="match status" value="1"/>
</dbReference>
<sequence length="61" mass="6926">MAIVPKRKTSKQRRNKRRTHDSLTAVTTTTCSHCSKQTIPHHACTSCGWYKGRQVVDVKNS</sequence>